<dbReference type="AlphaFoldDB" id="A0A5E8C8D9"/>
<dbReference type="InterPro" id="IPR032963">
    <property type="entry name" value="Gclm"/>
</dbReference>
<dbReference type="GO" id="GO:0035226">
    <property type="term" value="F:glutamate-cysteine ligase catalytic subunit binding"/>
    <property type="evidence" value="ECO:0007669"/>
    <property type="project" value="InterPro"/>
</dbReference>
<sequence>MTLTVLSTGNTLRSDAPFAVSPSVTAGLRTTLLGSSSSVATVPRELGEIVLYTASSAELLETLDASSSVELTVKIFFPGKVTLENAQEAAQHALWLLVNAHSSPKASAPAPLVKSIIFSFGGLEFSDDDDDEETDFELSPEQVATVWTKATTYAKTLGLGGAEFGVAEFSTSALQELVSRVGSETPRVAIDHINASDCCALPKSLVQLSKTNNIKLLAHHDKPADHLVDPKELAEITSELKLKSVDRWAWVLKLTALEKDRQLLVGNEYLVAV</sequence>
<evidence type="ECO:0000313" key="2">
    <source>
        <dbReference type="Proteomes" id="UP000398389"/>
    </source>
</evidence>
<dbReference type="Proteomes" id="UP000398389">
    <property type="component" value="Unassembled WGS sequence"/>
</dbReference>
<keyword evidence="2" id="KW-1185">Reference proteome</keyword>
<gene>
    <name evidence="1" type="ORF">SAPINGB_P006096</name>
</gene>
<evidence type="ECO:0000313" key="1">
    <source>
        <dbReference type="EMBL" id="VVT58218.1"/>
    </source>
</evidence>
<proteinExistence type="predicted"/>
<dbReference type="RefSeq" id="XP_031856701.1">
    <property type="nucleotide sequence ID" value="XM_032000810.1"/>
</dbReference>
<dbReference type="GO" id="GO:0017109">
    <property type="term" value="C:glutamate-cysteine ligase complex"/>
    <property type="evidence" value="ECO:0007669"/>
    <property type="project" value="TreeGrafter"/>
</dbReference>
<dbReference type="GeneID" id="43584910"/>
<evidence type="ECO:0008006" key="3">
    <source>
        <dbReference type="Google" id="ProtNLM"/>
    </source>
</evidence>
<dbReference type="EMBL" id="CABVLU010000005">
    <property type="protein sequence ID" value="VVT58218.1"/>
    <property type="molecule type" value="Genomic_DNA"/>
</dbReference>
<reference evidence="1 2" key="1">
    <citation type="submission" date="2019-09" db="EMBL/GenBank/DDBJ databases">
        <authorList>
            <person name="Brejova B."/>
        </authorList>
    </citation>
    <scope>NUCLEOTIDE SEQUENCE [LARGE SCALE GENOMIC DNA]</scope>
</reference>
<accession>A0A5E8C8D9</accession>
<dbReference type="OrthoDB" id="5596051at2759"/>
<dbReference type="GO" id="GO:0006750">
    <property type="term" value="P:glutathione biosynthetic process"/>
    <property type="evidence" value="ECO:0007669"/>
    <property type="project" value="InterPro"/>
</dbReference>
<dbReference type="PANTHER" id="PTHR13295:SF4">
    <property type="entry name" value="GLUTAMATE--CYSTEINE LIGASE REGULATORY SUBUNIT"/>
    <property type="match status" value="1"/>
</dbReference>
<protein>
    <recommendedName>
        <fullName evidence="3">GCS light chain</fullName>
    </recommendedName>
</protein>
<dbReference type="GO" id="GO:0030234">
    <property type="term" value="F:enzyme regulator activity"/>
    <property type="evidence" value="ECO:0007669"/>
    <property type="project" value="TreeGrafter"/>
</dbReference>
<organism evidence="1 2">
    <name type="scientific">Magnusiomyces paraingens</name>
    <dbReference type="NCBI Taxonomy" id="2606893"/>
    <lineage>
        <taxon>Eukaryota</taxon>
        <taxon>Fungi</taxon>
        <taxon>Dikarya</taxon>
        <taxon>Ascomycota</taxon>
        <taxon>Saccharomycotina</taxon>
        <taxon>Dipodascomycetes</taxon>
        <taxon>Dipodascales</taxon>
        <taxon>Dipodascaceae</taxon>
        <taxon>Magnusiomyces</taxon>
    </lineage>
</organism>
<dbReference type="PANTHER" id="PTHR13295">
    <property type="entry name" value="GLUTAMATE CYSTEINE LIGASE REGULATORY SUBUNIT"/>
    <property type="match status" value="1"/>
</dbReference>
<name>A0A5E8C8D9_9ASCO</name>